<dbReference type="Pfam" id="PF14420">
    <property type="entry name" value="Clr5"/>
    <property type="match status" value="1"/>
</dbReference>
<organism evidence="3 4">
    <name type="scientific">Apiospora kogelbergensis</name>
    <dbReference type="NCBI Taxonomy" id="1337665"/>
    <lineage>
        <taxon>Eukaryota</taxon>
        <taxon>Fungi</taxon>
        <taxon>Dikarya</taxon>
        <taxon>Ascomycota</taxon>
        <taxon>Pezizomycotina</taxon>
        <taxon>Sordariomycetes</taxon>
        <taxon>Xylariomycetidae</taxon>
        <taxon>Amphisphaeriales</taxon>
        <taxon>Apiosporaceae</taxon>
        <taxon>Apiospora</taxon>
    </lineage>
</organism>
<evidence type="ECO:0000313" key="3">
    <source>
        <dbReference type="EMBL" id="KAK8101875.1"/>
    </source>
</evidence>
<proteinExistence type="predicted"/>
<evidence type="ECO:0000313" key="4">
    <source>
        <dbReference type="Proteomes" id="UP001392437"/>
    </source>
</evidence>
<feature type="compositionally biased region" description="Low complexity" evidence="1">
    <location>
        <begin position="107"/>
        <end position="120"/>
    </location>
</feature>
<reference evidence="3 4" key="1">
    <citation type="submission" date="2023-01" db="EMBL/GenBank/DDBJ databases">
        <title>Analysis of 21 Apiospora genomes using comparative genomics revels a genus with tremendous synthesis potential of carbohydrate active enzymes and secondary metabolites.</title>
        <authorList>
            <person name="Sorensen T."/>
        </authorList>
    </citation>
    <scope>NUCLEOTIDE SEQUENCE [LARGE SCALE GENOMIC DNA]</scope>
    <source>
        <strain evidence="3 4">CBS 117206</strain>
    </source>
</reference>
<accession>A0AAW0QFG0</accession>
<dbReference type="Proteomes" id="UP001392437">
    <property type="component" value="Unassembled WGS sequence"/>
</dbReference>
<evidence type="ECO:0000259" key="2">
    <source>
        <dbReference type="Pfam" id="PF14420"/>
    </source>
</evidence>
<evidence type="ECO:0000256" key="1">
    <source>
        <dbReference type="SAM" id="MobiDB-lite"/>
    </source>
</evidence>
<dbReference type="AlphaFoldDB" id="A0AAW0QFG0"/>
<keyword evidence="4" id="KW-1185">Reference proteome</keyword>
<dbReference type="InterPro" id="IPR025676">
    <property type="entry name" value="Clr5_dom"/>
</dbReference>
<feature type="region of interest" description="Disordered" evidence="1">
    <location>
        <begin position="156"/>
        <end position="175"/>
    </location>
</feature>
<comment type="caution">
    <text evidence="3">The sequence shown here is derived from an EMBL/GenBank/DDBJ whole genome shotgun (WGS) entry which is preliminary data.</text>
</comment>
<sequence>MADLAIVEYTGEPVRLQSARIPQTLWEDRKAQIIGLFENHTLSEVIEKMAEDGFKASRRQYIHRLGQWGITKYKANQGKTSNANDVTNGKRKHVINGVMSGDDQDDTPSSTSPSCPLSSSKRLRVAVERAFGPDGNAAEEPMVDRPEQPLATIGTKDTATAGDVSEFNSGSPESSKSAADEFWAFVYSSKSYWTAGKGNFRIAFEVSRLARIYRTQPSKNPVSHNISDDMKAYLNDIGDYLWGVKRGEDAFDLYALMLETGDSHSMEEDVETLLYCAQSAEGPETCQWVLSLLMKYNTRSFAPSVACDVSQLAHLILMEKFIRYGLHDNIEYCAKMAFYLRQHDHSVPITSIDGVRERILNSIQNLYWKHTTEMPESMSIWISLSKVRFWYSQLFNTVLLKSGLINTLKVLKENAQDTMESHTTGSEEKEGEEGSLSSGIFQLLWHIKSKERQPFALGEKENLFSIQKKFKVPMPDFVGTCCGFLARIIMLYHQGASISDFLTGSHSFGIAELIDFVDLMEDWDFHLKFMRSYWTRNTLSQDLFEFNADELQEELGSFSSSMGDSAKPEPESAQLHEFAQGECRAGSTAGGGTFSSEQVMPPLALPRSVPRRSVGVKNYSLNPVLGSSCRSSLASYGQMIEARAAMARSQRQAKQKKTVKGSGGSLPSAGLGMDELGVSMGKVAATVPHPAHLTPLAADVEGLGAGPVPRIASNQFVEEEVVQVARLSVGHGYDASFVEEDINILVGMSGIVSTT</sequence>
<feature type="region of interest" description="Disordered" evidence="1">
    <location>
        <begin position="96"/>
        <end position="121"/>
    </location>
</feature>
<gene>
    <name evidence="3" type="ORF">PG999_012249</name>
</gene>
<dbReference type="EMBL" id="JAQQWP010000009">
    <property type="protein sequence ID" value="KAK8101875.1"/>
    <property type="molecule type" value="Genomic_DNA"/>
</dbReference>
<feature type="domain" description="Clr5" evidence="2">
    <location>
        <begin position="25"/>
        <end position="72"/>
    </location>
</feature>
<feature type="compositionally biased region" description="Polar residues" evidence="1">
    <location>
        <begin position="166"/>
        <end position="175"/>
    </location>
</feature>
<protein>
    <recommendedName>
        <fullName evidence="2">Clr5 domain-containing protein</fullName>
    </recommendedName>
</protein>
<name>A0AAW0QFG0_9PEZI</name>